<dbReference type="OrthoDB" id="2988301at2759"/>
<keyword evidence="1" id="KW-1133">Transmembrane helix</keyword>
<sequence length="295" mass="32174">MVLPHSGTNIIVPLVNVFLTLQLIGACGLVAILLTAIISKRVKRNATWYNFIATWILSCLSYTFVFIIGQQYTPNFGPCLVQAGAIYGAPVVTSCATLAFAVDMFLGVRATAIQKPSQRRRYLTISLVVLPFAIWLGFVLPLWVFGAQNPTEVRIGPNGTYCDFESNIPSKVSSAISVVSTFSLLLIEGYIATRLIKNRNLLKDRQLVRMAVRVILFSLLGALSLGIGVAYVLYSIPGSSFDVIMSTLPVGGCLIFGTQADLLRVWMFWRHPAATPAIPKGTESTQSMVSKQYGS</sequence>
<organism evidence="2 3">
    <name type="scientific">Mycena indigotica</name>
    <dbReference type="NCBI Taxonomy" id="2126181"/>
    <lineage>
        <taxon>Eukaryota</taxon>
        <taxon>Fungi</taxon>
        <taxon>Dikarya</taxon>
        <taxon>Basidiomycota</taxon>
        <taxon>Agaricomycotina</taxon>
        <taxon>Agaricomycetes</taxon>
        <taxon>Agaricomycetidae</taxon>
        <taxon>Agaricales</taxon>
        <taxon>Marasmiineae</taxon>
        <taxon>Mycenaceae</taxon>
        <taxon>Mycena</taxon>
    </lineage>
</organism>
<protein>
    <submittedName>
        <fullName evidence="2">Uncharacterized protein</fullName>
    </submittedName>
</protein>
<accession>A0A8H6W159</accession>
<feature type="transmembrane region" description="Helical" evidence="1">
    <location>
        <begin position="12"/>
        <end position="36"/>
    </location>
</feature>
<feature type="transmembrane region" description="Helical" evidence="1">
    <location>
        <begin position="174"/>
        <end position="193"/>
    </location>
</feature>
<dbReference type="RefSeq" id="XP_037219187.1">
    <property type="nucleotide sequence ID" value="XM_037363543.1"/>
</dbReference>
<dbReference type="AlphaFoldDB" id="A0A8H6W159"/>
<feature type="transmembrane region" description="Helical" evidence="1">
    <location>
        <begin position="80"/>
        <end position="102"/>
    </location>
</feature>
<dbReference type="Proteomes" id="UP000636479">
    <property type="component" value="Unassembled WGS sequence"/>
</dbReference>
<dbReference type="EMBL" id="JACAZF010000006">
    <property type="protein sequence ID" value="KAF7301187.1"/>
    <property type="molecule type" value="Genomic_DNA"/>
</dbReference>
<feature type="transmembrane region" description="Helical" evidence="1">
    <location>
        <begin position="122"/>
        <end position="144"/>
    </location>
</feature>
<evidence type="ECO:0000313" key="2">
    <source>
        <dbReference type="EMBL" id="KAF7301187.1"/>
    </source>
</evidence>
<evidence type="ECO:0000313" key="3">
    <source>
        <dbReference type="Proteomes" id="UP000636479"/>
    </source>
</evidence>
<gene>
    <name evidence="2" type="ORF">MIND_00683200</name>
</gene>
<feature type="transmembrane region" description="Helical" evidence="1">
    <location>
        <begin position="214"/>
        <end position="237"/>
    </location>
</feature>
<keyword evidence="3" id="KW-1185">Reference proteome</keyword>
<reference evidence="2" key="1">
    <citation type="submission" date="2020-05" db="EMBL/GenBank/DDBJ databases">
        <title>Mycena genomes resolve the evolution of fungal bioluminescence.</title>
        <authorList>
            <person name="Tsai I.J."/>
        </authorList>
    </citation>
    <scope>NUCLEOTIDE SEQUENCE</scope>
    <source>
        <strain evidence="2">171206Taipei</strain>
    </source>
</reference>
<keyword evidence="1" id="KW-0472">Membrane</keyword>
<evidence type="ECO:0000256" key="1">
    <source>
        <dbReference type="SAM" id="Phobius"/>
    </source>
</evidence>
<comment type="caution">
    <text evidence="2">The sequence shown here is derived from an EMBL/GenBank/DDBJ whole genome shotgun (WGS) entry which is preliminary data.</text>
</comment>
<feature type="transmembrane region" description="Helical" evidence="1">
    <location>
        <begin position="48"/>
        <end position="68"/>
    </location>
</feature>
<dbReference type="GeneID" id="59346059"/>
<name>A0A8H6W159_9AGAR</name>
<keyword evidence="1" id="KW-0812">Transmembrane</keyword>
<proteinExistence type="predicted"/>
<feature type="transmembrane region" description="Helical" evidence="1">
    <location>
        <begin position="243"/>
        <end position="263"/>
    </location>
</feature>